<gene>
    <name evidence="3" type="ORF">PV05_05991</name>
</gene>
<dbReference type="PANTHER" id="PTHR28158">
    <property type="entry name" value="37S RIBOSOMAL PROTEIN S35, MITOCHONDRIAL"/>
    <property type="match status" value="1"/>
</dbReference>
<dbReference type="Pfam" id="PF12298">
    <property type="entry name" value="Bot1p"/>
    <property type="match status" value="1"/>
</dbReference>
<evidence type="ECO:0008006" key="5">
    <source>
        <dbReference type="Google" id="ProtNLM"/>
    </source>
</evidence>
<feature type="compositionally biased region" description="Low complexity" evidence="2">
    <location>
        <begin position="101"/>
        <end position="110"/>
    </location>
</feature>
<feature type="region of interest" description="Disordered" evidence="2">
    <location>
        <begin position="253"/>
        <end position="273"/>
    </location>
</feature>
<dbReference type="GeneID" id="25327899"/>
<evidence type="ECO:0000256" key="1">
    <source>
        <dbReference type="SAM" id="Coils"/>
    </source>
</evidence>
<dbReference type="InterPro" id="IPR021036">
    <property type="entry name" value="Ribosomal_mS45"/>
</dbReference>
<keyword evidence="4" id="KW-1185">Reference proteome</keyword>
<dbReference type="GO" id="GO:0003735">
    <property type="term" value="F:structural constituent of ribosome"/>
    <property type="evidence" value="ECO:0007669"/>
    <property type="project" value="TreeGrafter"/>
</dbReference>
<dbReference type="PANTHER" id="PTHR28158:SF1">
    <property type="entry name" value="SMALL RIBOSOMAL SUBUNIT PROTEIN MS45"/>
    <property type="match status" value="1"/>
</dbReference>
<protein>
    <recommendedName>
        <fullName evidence="5">Ribosomal protein S35, mitochondrial</fullName>
    </recommendedName>
</protein>
<evidence type="ECO:0000256" key="2">
    <source>
        <dbReference type="SAM" id="MobiDB-lite"/>
    </source>
</evidence>
<feature type="region of interest" description="Disordered" evidence="2">
    <location>
        <begin position="376"/>
        <end position="410"/>
    </location>
</feature>
<sequence>MPPRIPPSTASLALPPPSVHTHCKSCLNRAFSSTPASQTRLRAQMFAWLQGPGEVFRRPLAGSTNYLSAYDRRGNLLRGKDQQRPTGAPSDPSEAPDSEAARALDAAAEETPIRKETQNDLRPFPLNRYFVSESILSEELQHEIWRRVQVQQKSVRQVSIEMGVDMRRVAAVVRLVEVEKRMIAEKKDLAIPYAKAVHSMLPVNRIDERTKKPMEPHESINDLEQHPLTYPQIFYPASESRAFNRTDAGRVFSGAPRLPDDQDVGQGGKPAKEAWEDKKPEYVGQAGHSHPILKPADSRIPHPHLIAFEKDKLDPKFAYDHRKRQARHLARLEEDARKSKEAKEIRARLEEERKKRIDTGRWQFIFTDVTATREGTRLDGRGTKSPGFRYGVPSQERKKGQVKIPTKVEV</sequence>
<evidence type="ECO:0000313" key="3">
    <source>
        <dbReference type="EMBL" id="KIW57440.1"/>
    </source>
</evidence>
<proteinExistence type="predicted"/>
<organism evidence="3 4">
    <name type="scientific">Exophiala xenobiotica</name>
    <dbReference type="NCBI Taxonomy" id="348802"/>
    <lineage>
        <taxon>Eukaryota</taxon>
        <taxon>Fungi</taxon>
        <taxon>Dikarya</taxon>
        <taxon>Ascomycota</taxon>
        <taxon>Pezizomycotina</taxon>
        <taxon>Eurotiomycetes</taxon>
        <taxon>Chaetothyriomycetidae</taxon>
        <taxon>Chaetothyriales</taxon>
        <taxon>Herpotrichiellaceae</taxon>
        <taxon>Exophiala</taxon>
    </lineage>
</organism>
<keyword evidence="1" id="KW-0175">Coiled coil</keyword>
<dbReference type="OrthoDB" id="10052321at2759"/>
<accession>A0A0D2ERR7</accession>
<evidence type="ECO:0000313" key="4">
    <source>
        <dbReference type="Proteomes" id="UP000054342"/>
    </source>
</evidence>
<dbReference type="RefSeq" id="XP_013318024.1">
    <property type="nucleotide sequence ID" value="XM_013462570.1"/>
</dbReference>
<dbReference type="AlphaFoldDB" id="A0A0D2ERR7"/>
<dbReference type="GO" id="GO:0032543">
    <property type="term" value="P:mitochondrial translation"/>
    <property type="evidence" value="ECO:0007669"/>
    <property type="project" value="TreeGrafter"/>
</dbReference>
<dbReference type="GO" id="GO:0005763">
    <property type="term" value="C:mitochondrial small ribosomal subunit"/>
    <property type="evidence" value="ECO:0007669"/>
    <property type="project" value="TreeGrafter"/>
</dbReference>
<name>A0A0D2ERR7_9EURO</name>
<feature type="region of interest" description="Disordered" evidence="2">
    <location>
        <begin position="76"/>
        <end position="119"/>
    </location>
</feature>
<reference evidence="3 4" key="1">
    <citation type="submission" date="2015-01" db="EMBL/GenBank/DDBJ databases">
        <title>The Genome Sequence of Exophiala xenobiotica CBS118157.</title>
        <authorList>
            <consortium name="The Broad Institute Genomics Platform"/>
            <person name="Cuomo C."/>
            <person name="de Hoog S."/>
            <person name="Gorbushina A."/>
            <person name="Stielow B."/>
            <person name="Teixiera M."/>
            <person name="Abouelleil A."/>
            <person name="Chapman S.B."/>
            <person name="Priest M."/>
            <person name="Young S.K."/>
            <person name="Wortman J."/>
            <person name="Nusbaum C."/>
            <person name="Birren B."/>
        </authorList>
    </citation>
    <scope>NUCLEOTIDE SEQUENCE [LARGE SCALE GENOMIC DNA]</scope>
    <source>
        <strain evidence="3 4">CBS 118157</strain>
    </source>
</reference>
<dbReference type="Proteomes" id="UP000054342">
    <property type="component" value="Unassembled WGS sequence"/>
</dbReference>
<dbReference type="HOGENOM" id="CLU_049223_1_0_1"/>
<dbReference type="STRING" id="348802.A0A0D2ERR7"/>
<feature type="coiled-coil region" evidence="1">
    <location>
        <begin position="322"/>
        <end position="352"/>
    </location>
</feature>
<dbReference type="EMBL" id="KN847319">
    <property type="protein sequence ID" value="KIW57440.1"/>
    <property type="molecule type" value="Genomic_DNA"/>
</dbReference>